<comment type="caution">
    <text evidence="1">The sequence shown here is derived from an EMBL/GenBank/DDBJ whole genome shotgun (WGS) entry which is preliminary data.</text>
</comment>
<organism evidence="1 2">
    <name type="scientific">Gossypium stocksii</name>
    <dbReference type="NCBI Taxonomy" id="47602"/>
    <lineage>
        <taxon>Eukaryota</taxon>
        <taxon>Viridiplantae</taxon>
        <taxon>Streptophyta</taxon>
        <taxon>Embryophyta</taxon>
        <taxon>Tracheophyta</taxon>
        <taxon>Spermatophyta</taxon>
        <taxon>Magnoliopsida</taxon>
        <taxon>eudicotyledons</taxon>
        <taxon>Gunneridae</taxon>
        <taxon>Pentapetalae</taxon>
        <taxon>rosids</taxon>
        <taxon>malvids</taxon>
        <taxon>Malvales</taxon>
        <taxon>Malvaceae</taxon>
        <taxon>Malvoideae</taxon>
        <taxon>Gossypium</taxon>
    </lineage>
</organism>
<dbReference type="AlphaFoldDB" id="A0A9D3U5B7"/>
<sequence length="74" mass="8375">VALKCLLNRKVRPRLLQNLLIGIDRSINQLVKTFSMDKTKGNNMATTLTKLSGKKKEHSNFASIHTEFDLTAYV</sequence>
<name>A0A9D3U5B7_9ROSI</name>
<proteinExistence type="predicted"/>
<dbReference type="Proteomes" id="UP000828251">
    <property type="component" value="Unassembled WGS sequence"/>
</dbReference>
<gene>
    <name evidence="1" type="ORF">J1N35_046206</name>
</gene>
<accession>A0A9D3U5B7</accession>
<dbReference type="EMBL" id="JAIQCV010000104">
    <property type="protein sequence ID" value="KAH1030167.1"/>
    <property type="molecule type" value="Genomic_DNA"/>
</dbReference>
<reference evidence="1 2" key="1">
    <citation type="journal article" date="2021" name="Plant Biotechnol. J.">
        <title>Multi-omics assisted identification of the key and species-specific regulatory components of drought-tolerant mechanisms in Gossypium stocksii.</title>
        <authorList>
            <person name="Yu D."/>
            <person name="Ke L."/>
            <person name="Zhang D."/>
            <person name="Wu Y."/>
            <person name="Sun Y."/>
            <person name="Mei J."/>
            <person name="Sun J."/>
            <person name="Sun Y."/>
        </authorList>
    </citation>
    <scope>NUCLEOTIDE SEQUENCE [LARGE SCALE GENOMIC DNA]</scope>
    <source>
        <strain evidence="2">cv. E1</strain>
        <tissue evidence="1">Leaf</tissue>
    </source>
</reference>
<protein>
    <submittedName>
        <fullName evidence="1">Uncharacterized protein</fullName>
    </submittedName>
</protein>
<keyword evidence="2" id="KW-1185">Reference proteome</keyword>
<feature type="non-terminal residue" evidence="1">
    <location>
        <position position="1"/>
    </location>
</feature>
<evidence type="ECO:0000313" key="1">
    <source>
        <dbReference type="EMBL" id="KAH1030167.1"/>
    </source>
</evidence>
<evidence type="ECO:0000313" key="2">
    <source>
        <dbReference type="Proteomes" id="UP000828251"/>
    </source>
</evidence>